<dbReference type="InterPro" id="IPR018247">
    <property type="entry name" value="EF_Hand_1_Ca_BS"/>
</dbReference>
<dbReference type="InterPro" id="IPR002105">
    <property type="entry name" value="Dockerin_1_rpt"/>
</dbReference>
<dbReference type="EMBL" id="HBHY01016847">
    <property type="protein sequence ID" value="CAE0146556.1"/>
    <property type="molecule type" value="Transcribed_RNA"/>
</dbReference>
<dbReference type="SUPFAM" id="SSF49899">
    <property type="entry name" value="Concanavalin A-like lectins/glucanases"/>
    <property type="match status" value="1"/>
</dbReference>
<dbReference type="SUPFAM" id="SSF63446">
    <property type="entry name" value="Type I dockerin domain"/>
    <property type="match status" value="1"/>
</dbReference>
<dbReference type="Gene3D" id="1.10.1330.10">
    <property type="entry name" value="Dockerin domain"/>
    <property type="match status" value="1"/>
</dbReference>
<dbReference type="AlphaFoldDB" id="A0A7S3BVR6"/>
<evidence type="ECO:0000256" key="1">
    <source>
        <dbReference type="SAM" id="SignalP"/>
    </source>
</evidence>
<feature type="signal peptide" evidence="1">
    <location>
        <begin position="1"/>
        <end position="16"/>
    </location>
</feature>
<feature type="chain" id="PRO_5031035071" evidence="1">
    <location>
        <begin position="17"/>
        <end position="513"/>
    </location>
</feature>
<reference evidence="2" key="1">
    <citation type="submission" date="2021-01" db="EMBL/GenBank/DDBJ databases">
        <authorList>
            <person name="Corre E."/>
            <person name="Pelletier E."/>
            <person name="Niang G."/>
            <person name="Scheremetjew M."/>
            <person name="Finn R."/>
            <person name="Kale V."/>
            <person name="Holt S."/>
            <person name="Cochrane G."/>
            <person name="Meng A."/>
            <person name="Brown T."/>
            <person name="Cohen L."/>
        </authorList>
    </citation>
    <scope>NUCLEOTIDE SEQUENCE</scope>
    <source>
        <strain evidence="2">RCC927</strain>
    </source>
</reference>
<sequence length="513" mass="51680">MRAVAIALALWAPCAAALLAPEPPSEGTPSPGASCVYENAATTAPAGVGDCRGACVASLYSAWVGDGVCDAGRYGRVIQPDGDVAGVDFACEAFANDGGDCAEGAEPSEAAVLAPMFHFGLNEGWGNTVRGYGRGGATYVGELHGAGASWEADEVFGQALRCSEVGADGVTPVADGEGAHATLNITGADYGASGEFTIGMFFRDLAGPNTVLFEYLLTHGSGLSAENVTGVWDPHNIALYLPEQTHSAAGVARVVVSDANAQGDVVYVDSDGLAVNNEQRNTPGHVDVYDGLWHSLVIVATPALPDTGSARAVGAVGQPGVRIFVDGRYSGLLSGQSGYTGQPVLPQGLLHLCTPLNLSGLRRFSGRMAHVAAWDSALTEAQVLAFHEGALAANSPSNAQQASSGGGGGGSTGGLAAGPGELSFAGYDAAAVCAEREVSAVSAVSGRPCCGGAPVRGDADGDGEMTILDVAAAVRVSLGEGLLDACQEIALDLNGDKTVDLADAETMVAELIQ</sequence>
<name>A0A7S3BVR6_9VIRI</name>
<accession>A0A7S3BVR6</accession>
<organism evidence="2">
    <name type="scientific">Prasinoderma singulare</name>
    <dbReference type="NCBI Taxonomy" id="676789"/>
    <lineage>
        <taxon>Eukaryota</taxon>
        <taxon>Viridiplantae</taxon>
        <taxon>Prasinodermophyta</taxon>
        <taxon>Prasinodermophyceae</taxon>
        <taxon>Prasinodermales</taxon>
        <taxon>Prasinodermaceae</taxon>
        <taxon>Prasinoderma</taxon>
    </lineage>
</organism>
<protein>
    <submittedName>
        <fullName evidence="2">Uncharacterized protein</fullName>
    </submittedName>
</protein>
<dbReference type="Gene3D" id="2.60.120.200">
    <property type="match status" value="1"/>
</dbReference>
<dbReference type="InterPro" id="IPR036439">
    <property type="entry name" value="Dockerin_dom_sf"/>
</dbReference>
<evidence type="ECO:0000313" key="2">
    <source>
        <dbReference type="EMBL" id="CAE0146556.1"/>
    </source>
</evidence>
<dbReference type="CDD" id="cd14256">
    <property type="entry name" value="Dockerin_I"/>
    <property type="match status" value="1"/>
</dbReference>
<dbReference type="GO" id="GO:0000272">
    <property type="term" value="P:polysaccharide catabolic process"/>
    <property type="evidence" value="ECO:0007669"/>
    <property type="project" value="InterPro"/>
</dbReference>
<gene>
    <name evidence="2" type="ORF">PSIN1315_LOCUS10917</name>
</gene>
<proteinExistence type="predicted"/>
<keyword evidence="1" id="KW-0732">Signal</keyword>
<dbReference type="InterPro" id="IPR013320">
    <property type="entry name" value="ConA-like_dom_sf"/>
</dbReference>
<dbReference type="GO" id="GO:0004553">
    <property type="term" value="F:hydrolase activity, hydrolyzing O-glycosyl compounds"/>
    <property type="evidence" value="ECO:0007669"/>
    <property type="project" value="InterPro"/>
</dbReference>
<dbReference type="Pfam" id="PF00404">
    <property type="entry name" value="Dockerin_1"/>
    <property type="match status" value="1"/>
</dbReference>
<dbReference type="PROSITE" id="PS00018">
    <property type="entry name" value="EF_HAND_1"/>
    <property type="match status" value="1"/>
</dbReference>